<dbReference type="EMBL" id="KK102619">
    <property type="protein sequence ID" value="KIY97323.1"/>
    <property type="molecule type" value="Genomic_DNA"/>
</dbReference>
<evidence type="ECO:0000256" key="2">
    <source>
        <dbReference type="SAM" id="Phobius"/>
    </source>
</evidence>
<dbReference type="RefSeq" id="XP_013896343.1">
    <property type="nucleotide sequence ID" value="XM_014040889.1"/>
</dbReference>
<dbReference type="InterPro" id="IPR011989">
    <property type="entry name" value="ARM-like"/>
</dbReference>
<evidence type="ECO:0000259" key="3">
    <source>
        <dbReference type="Pfam" id="PF03810"/>
    </source>
</evidence>
<proteinExistence type="predicted"/>
<dbReference type="Proteomes" id="UP000054498">
    <property type="component" value="Unassembled WGS sequence"/>
</dbReference>
<feature type="region of interest" description="Disordered" evidence="1">
    <location>
        <begin position="273"/>
        <end position="300"/>
    </location>
</feature>
<feature type="region of interest" description="Disordered" evidence="1">
    <location>
        <begin position="226"/>
        <end position="254"/>
    </location>
</feature>
<dbReference type="SUPFAM" id="SSF53850">
    <property type="entry name" value="Periplasmic binding protein-like II"/>
    <property type="match status" value="1"/>
</dbReference>
<accession>A0A0D2KNU5</accession>
<dbReference type="GO" id="GO:0031267">
    <property type="term" value="F:small GTPase binding"/>
    <property type="evidence" value="ECO:0007669"/>
    <property type="project" value="InterPro"/>
</dbReference>
<dbReference type="GeneID" id="25727821"/>
<evidence type="ECO:0000256" key="1">
    <source>
        <dbReference type="SAM" id="MobiDB-lite"/>
    </source>
</evidence>
<feature type="transmembrane region" description="Helical" evidence="2">
    <location>
        <begin position="167"/>
        <end position="188"/>
    </location>
</feature>
<dbReference type="GO" id="GO:0006886">
    <property type="term" value="P:intracellular protein transport"/>
    <property type="evidence" value="ECO:0007669"/>
    <property type="project" value="InterPro"/>
</dbReference>
<dbReference type="InterPro" id="IPR001494">
    <property type="entry name" value="Importin-beta_N"/>
</dbReference>
<dbReference type="Gene3D" id="1.25.10.10">
    <property type="entry name" value="Leucine-rich Repeat Variant"/>
    <property type="match status" value="1"/>
</dbReference>
<dbReference type="KEGG" id="mng:MNEG_10639"/>
<keyword evidence="5" id="KW-1185">Reference proteome</keyword>
<dbReference type="InterPro" id="IPR016024">
    <property type="entry name" value="ARM-type_fold"/>
</dbReference>
<reference evidence="4 5" key="1">
    <citation type="journal article" date="2013" name="BMC Genomics">
        <title>Reconstruction of the lipid metabolism for the microalga Monoraphidium neglectum from its genome sequence reveals characteristics suitable for biofuel production.</title>
        <authorList>
            <person name="Bogen C."/>
            <person name="Al-Dilaimi A."/>
            <person name="Albersmeier A."/>
            <person name="Wichmann J."/>
            <person name="Grundmann M."/>
            <person name="Rupp O."/>
            <person name="Lauersen K.J."/>
            <person name="Blifernez-Klassen O."/>
            <person name="Kalinowski J."/>
            <person name="Goesmann A."/>
            <person name="Mussgnug J.H."/>
            <person name="Kruse O."/>
        </authorList>
    </citation>
    <scope>NUCLEOTIDE SEQUENCE [LARGE SCALE GENOMIC DNA]</scope>
    <source>
        <strain evidence="4 5">SAG 48.87</strain>
    </source>
</reference>
<dbReference type="STRING" id="145388.A0A0D2KNU5"/>
<dbReference type="Pfam" id="PF03810">
    <property type="entry name" value="IBN_N"/>
    <property type="match status" value="1"/>
</dbReference>
<evidence type="ECO:0000313" key="5">
    <source>
        <dbReference type="Proteomes" id="UP000054498"/>
    </source>
</evidence>
<keyword evidence="2" id="KW-0472">Membrane</keyword>
<gene>
    <name evidence="4" type="ORF">MNEG_10639</name>
</gene>
<dbReference type="SUPFAM" id="SSF48371">
    <property type="entry name" value="ARM repeat"/>
    <property type="match status" value="1"/>
</dbReference>
<feature type="domain" description="Importin N-terminal" evidence="3">
    <location>
        <begin position="298"/>
        <end position="360"/>
    </location>
</feature>
<name>A0A0D2KNU5_9CHLO</name>
<protein>
    <recommendedName>
        <fullName evidence="3">Importin N-terminal domain-containing protein</fullName>
    </recommendedName>
</protein>
<feature type="compositionally biased region" description="Low complexity" evidence="1">
    <location>
        <begin position="273"/>
        <end position="288"/>
    </location>
</feature>
<organism evidence="4 5">
    <name type="scientific">Monoraphidium neglectum</name>
    <dbReference type="NCBI Taxonomy" id="145388"/>
    <lineage>
        <taxon>Eukaryota</taxon>
        <taxon>Viridiplantae</taxon>
        <taxon>Chlorophyta</taxon>
        <taxon>core chlorophytes</taxon>
        <taxon>Chlorophyceae</taxon>
        <taxon>CS clade</taxon>
        <taxon>Sphaeropleales</taxon>
        <taxon>Selenastraceae</taxon>
        <taxon>Monoraphidium</taxon>
    </lineage>
</organism>
<sequence length="364" mass="38828">MRAAQVHLYTATLASRLTQQRLANNIKSKADLPGKPVETWTSYQGLLRKYSIDAAGLPCTALALVLDAPVVSFLVATMNEQCDLFSVGEPFETFDLAIGFSPDAPDALTANISRVIVKLQTEQGLLDKLENSYITGAHGSGSCASTSPTSGNHGGGNTVVHIVQVAGLWYILAATILIGLFITSASVAQRWRSGAARASWHEAVSDSLAPGEQFAVKTPKASFWGTTLSFKPRPSAGPASRGEQEPRSPLSPVHRNSMLSRFATSASAGKHDAAAAATAASGGAEEATTQSVEQRTEAERMLGGLSSSTEFIPHCRVILDNSRSNYAQLLAAQTLLKLVNENTLTGSVRVDMKNYLFQYLSRWD</sequence>
<keyword evidence="2" id="KW-1133">Transmembrane helix</keyword>
<dbReference type="OrthoDB" id="537665at2759"/>
<keyword evidence="2" id="KW-0812">Transmembrane</keyword>
<evidence type="ECO:0000313" key="4">
    <source>
        <dbReference type="EMBL" id="KIY97323.1"/>
    </source>
</evidence>
<dbReference type="AlphaFoldDB" id="A0A0D2KNU5"/>